<dbReference type="GO" id="GO:0046872">
    <property type="term" value="F:metal ion binding"/>
    <property type="evidence" value="ECO:0007669"/>
    <property type="project" value="UniProtKB-KW"/>
</dbReference>
<evidence type="ECO:0000313" key="14">
    <source>
        <dbReference type="EMBL" id="CAJ1954632.1"/>
    </source>
</evidence>
<protein>
    <recommendedName>
        <fullName evidence="16">ERCC4 domain-containing protein</fullName>
    </recommendedName>
</protein>
<dbReference type="GO" id="GO:0016787">
    <property type="term" value="F:hydrolase activity"/>
    <property type="evidence" value="ECO:0007669"/>
    <property type="project" value="UniProtKB-KW"/>
</dbReference>
<dbReference type="GO" id="GO:0048476">
    <property type="term" value="C:Holliday junction resolvase complex"/>
    <property type="evidence" value="ECO:0007669"/>
    <property type="project" value="InterPro"/>
</dbReference>
<keyword evidence="10" id="KW-0234">DNA repair</keyword>
<keyword evidence="12" id="KW-0469">Meiosis</keyword>
<evidence type="ECO:0000256" key="12">
    <source>
        <dbReference type="ARBA" id="ARBA00023254"/>
    </source>
</evidence>
<feature type="compositionally biased region" description="Basic and acidic residues" evidence="13">
    <location>
        <begin position="139"/>
        <end position="185"/>
    </location>
</feature>
<comment type="caution">
    <text evidence="14">The sequence shown here is derived from an EMBL/GenBank/DDBJ whole genome shotgun (WGS) entry which is preliminary data.</text>
</comment>
<gene>
    <name evidence="14" type="ORF">CYCCA115_LOCUS15226</name>
</gene>
<reference evidence="14" key="1">
    <citation type="submission" date="2023-08" db="EMBL/GenBank/DDBJ databases">
        <authorList>
            <person name="Audoor S."/>
            <person name="Bilcke G."/>
        </authorList>
    </citation>
    <scope>NUCLEOTIDE SEQUENCE</scope>
</reference>
<dbReference type="GO" id="GO:0006281">
    <property type="term" value="P:DNA repair"/>
    <property type="evidence" value="ECO:0007669"/>
    <property type="project" value="UniProtKB-KW"/>
</dbReference>
<dbReference type="GO" id="GO:0051321">
    <property type="term" value="P:meiotic cell cycle"/>
    <property type="evidence" value="ECO:0007669"/>
    <property type="project" value="UniProtKB-KW"/>
</dbReference>
<evidence type="ECO:0000256" key="8">
    <source>
        <dbReference type="ARBA" id="ARBA00022842"/>
    </source>
</evidence>
<keyword evidence="7" id="KW-0378">Hydrolase</keyword>
<evidence type="ECO:0000256" key="3">
    <source>
        <dbReference type="ARBA" id="ARBA00022722"/>
    </source>
</evidence>
<keyword evidence="6" id="KW-0227">DNA damage</keyword>
<evidence type="ECO:0000256" key="13">
    <source>
        <dbReference type="SAM" id="MobiDB-lite"/>
    </source>
</evidence>
<keyword evidence="3" id="KW-0540">Nuclease</keyword>
<keyword evidence="15" id="KW-1185">Reference proteome</keyword>
<feature type="compositionally biased region" description="Acidic residues" evidence="13">
    <location>
        <begin position="22"/>
        <end position="40"/>
    </location>
</feature>
<evidence type="ECO:0000256" key="9">
    <source>
        <dbReference type="ARBA" id="ARBA00023172"/>
    </source>
</evidence>
<feature type="compositionally biased region" description="Low complexity" evidence="13">
    <location>
        <begin position="80"/>
        <end position="89"/>
    </location>
</feature>
<keyword evidence="11" id="KW-0539">Nucleus</keyword>
<keyword evidence="8" id="KW-0460">Magnesium</keyword>
<dbReference type="GO" id="GO:0005634">
    <property type="term" value="C:nucleus"/>
    <property type="evidence" value="ECO:0007669"/>
    <property type="project" value="UniProtKB-SubCell"/>
</dbReference>
<dbReference type="Gene3D" id="1.10.150.670">
    <property type="entry name" value="Crossover junction endonuclease EME1, DNA-binding domain"/>
    <property type="match status" value="1"/>
</dbReference>
<dbReference type="InterPro" id="IPR042530">
    <property type="entry name" value="EME1/EME2_C"/>
</dbReference>
<evidence type="ECO:0000256" key="7">
    <source>
        <dbReference type="ARBA" id="ARBA00022801"/>
    </source>
</evidence>
<comment type="cofactor">
    <cofactor evidence="1">
        <name>Mg(2+)</name>
        <dbReference type="ChEBI" id="CHEBI:18420"/>
    </cofactor>
</comment>
<dbReference type="GO" id="GO:0004519">
    <property type="term" value="F:endonuclease activity"/>
    <property type="evidence" value="ECO:0007669"/>
    <property type="project" value="UniProtKB-KW"/>
</dbReference>
<keyword evidence="4" id="KW-0479">Metal-binding</keyword>
<evidence type="ECO:0008006" key="16">
    <source>
        <dbReference type="Google" id="ProtNLM"/>
    </source>
</evidence>
<evidence type="ECO:0000256" key="6">
    <source>
        <dbReference type="ARBA" id="ARBA00022763"/>
    </source>
</evidence>
<dbReference type="PANTHER" id="PTHR21077">
    <property type="entry name" value="EME1 PROTEIN"/>
    <property type="match status" value="1"/>
</dbReference>
<comment type="subcellular location">
    <subcellularLocation>
        <location evidence="2">Nucleus</location>
    </subcellularLocation>
</comment>
<evidence type="ECO:0000256" key="2">
    <source>
        <dbReference type="ARBA" id="ARBA00004123"/>
    </source>
</evidence>
<evidence type="ECO:0000256" key="11">
    <source>
        <dbReference type="ARBA" id="ARBA00023242"/>
    </source>
</evidence>
<dbReference type="AlphaFoldDB" id="A0AAD2FWJ1"/>
<feature type="region of interest" description="Disordered" evidence="13">
    <location>
        <begin position="1"/>
        <end position="195"/>
    </location>
</feature>
<dbReference type="Gene3D" id="3.40.50.10130">
    <property type="match status" value="1"/>
</dbReference>
<feature type="compositionally biased region" description="Low complexity" evidence="13">
    <location>
        <begin position="109"/>
        <end position="134"/>
    </location>
</feature>
<evidence type="ECO:0000256" key="4">
    <source>
        <dbReference type="ARBA" id="ARBA00022723"/>
    </source>
</evidence>
<dbReference type="GO" id="GO:0006310">
    <property type="term" value="P:DNA recombination"/>
    <property type="evidence" value="ECO:0007669"/>
    <property type="project" value="UniProtKB-KW"/>
</dbReference>
<evidence type="ECO:0000256" key="5">
    <source>
        <dbReference type="ARBA" id="ARBA00022759"/>
    </source>
</evidence>
<accession>A0AAD2FWJ1</accession>
<dbReference type="InterPro" id="IPR033310">
    <property type="entry name" value="Mms4/EME1/EME2"/>
</dbReference>
<dbReference type="PANTHER" id="PTHR21077:SF5">
    <property type="entry name" value="CROSSOVER JUNCTION ENDONUCLEASE MMS4"/>
    <property type="match status" value="1"/>
</dbReference>
<evidence type="ECO:0000256" key="1">
    <source>
        <dbReference type="ARBA" id="ARBA00001946"/>
    </source>
</evidence>
<dbReference type="EMBL" id="CAKOGP040001869">
    <property type="protein sequence ID" value="CAJ1954632.1"/>
    <property type="molecule type" value="Genomic_DNA"/>
</dbReference>
<keyword evidence="9" id="KW-0233">DNA recombination</keyword>
<keyword evidence="5" id="KW-0255">Endonuclease</keyword>
<organism evidence="14 15">
    <name type="scientific">Cylindrotheca closterium</name>
    <dbReference type="NCBI Taxonomy" id="2856"/>
    <lineage>
        <taxon>Eukaryota</taxon>
        <taxon>Sar</taxon>
        <taxon>Stramenopiles</taxon>
        <taxon>Ochrophyta</taxon>
        <taxon>Bacillariophyta</taxon>
        <taxon>Bacillariophyceae</taxon>
        <taxon>Bacillariophycidae</taxon>
        <taxon>Bacillariales</taxon>
        <taxon>Bacillariaceae</taxon>
        <taxon>Cylindrotheca</taxon>
    </lineage>
</organism>
<dbReference type="Proteomes" id="UP001295423">
    <property type="component" value="Unassembled WGS sequence"/>
</dbReference>
<sequence length="511" mass="58343">MSQNKSGPAPQLARPVYNLCDSDNDNDSSDNNDDDSDSEASLEIMAPINPPNPKTASSVLNAATKASIHSKPAVTKNSTSKLLSVNLSDSDSDDDDLLKAYNLKRTQKQQKQQQQPPLSQSSTTSSQVTTSRPRNTTASEEKQRERQRVREEKARQKEAEKAAKAKQRALDKEHRERQKQQEKDSKKRQREALQQVSGKYAHDEIALLLDLPIYLNEELALANALSEDFLLHPQPVTYKITNSIQWIRKEYLKGGAKDAVEQLEQKQVENFEKSPYLLMLMEAKDFLLLLDRVGHEVDDNYPALEKYLIELQAKYKRVWKNQEEPRIILLLRQVPDTLDKMWKNHKRNKKRTTAGSSLPTEWELNDAIQWLLIQYQVECIHCPSIESIHANLHKLTRGICEAPYKNQVTELECIKKIKSSNTGERPIDLAQDAWFRQLQQVKGLSEGIALNGVKAYPTIQSLWQAYNQNGGDDATNAALLEDCLHERVRRAKLSNTIFRVLKSDDPREKLT</sequence>
<evidence type="ECO:0000256" key="10">
    <source>
        <dbReference type="ARBA" id="ARBA00023204"/>
    </source>
</evidence>
<proteinExistence type="predicted"/>
<evidence type="ECO:0000313" key="15">
    <source>
        <dbReference type="Proteomes" id="UP001295423"/>
    </source>
</evidence>
<name>A0AAD2FWJ1_9STRA</name>